<sequence length="129" mass="15366">MRIYYNSKLKILSRELRKKSTLSEVLLWNILKGKKIKGYQFMRQKPIGDYIVDFFCNKLKLVIEIDGISHNEKSASDQIRQQKLESLGLSVLRFYEWDVKKDIHAVVRVIENWIEEFERKDTTTKNTTP</sequence>
<accession>I3IMK9</accession>
<proteinExistence type="predicted"/>
<gene>
    <name evidence="2" type="ORF">KSU1_C1358</name>
</gene>
<dbReference type="AlphaFoldDB" id="I3IMK9"/>
<name>I3IMK9_9BACT</name>
<dbReference type="PANTHER" id="PTHR38590:SF1">
    <property type="entry name" value="BLL0828 PROTEIN"/>
    <property type="match status" value="1"/>
</dbReference>
<protein>
    <recommendedName>
        <fullName evidence="1">DUF559 domain-containing protein</fullName>
    </recommendedName>
</protein>
<dbReference type="OrthoDB" id="9798754at2"/>
<organism evidence="2 3">
    <name type="scientific">Candidatus Jettenia caeni</name>
    <dbReference type="NCBI Taxonomy" id="247490"/>
    <lineage>
        <taxon>Bacteria</taxon>
        <taxon>Pseudomonadati</taxon>
        <taxon>Planctomycetota</taxon>
        <taxon>Candidatus Brocadiia</taxon>
        <taxon>Candidatus Brocadiales</taxon>
        <taxon>Candidatus Brocadiaceae</taxon>
        <taxon>Candidatus Jettenia</taxon>
    </lineage>
</organism>
<dbReference type="STRING" id="247490.KSU1_C1358"/>
<dbReference type="PANTHER" id="PTHR38590">
    <property type="entry name" value="BLL0828 PROTEIN"/>
    <property type="match status" value="1"/>
</dbReference>
<evidence type="ECO:0000259" key="1">
    <source>
        <dbReference type="Pfam" id="PF04480"/>
    </source>
</evidence>
<dbReference type="InterPro" id="IPR047216">
    <property type="entry name" value="Endonuclease_DUF559_bact"/>
</dbReference>
<dbReference type="EMBL" id="BAFH01000003">
    <property type="protein sequence ID" value="GAB62954.1"/>
    <property type="molecule type" value="Genomic_DNA"/>
</dbReference>
<dbReference type="Gene3D" id="3.40.960.10">
    <property type="entry name" value="VSR Endonuclease"/>
    <property type="match status" value="1"/>
</dbReference>
<evidence type="ECO:0000313" key="3">
    <source>
        <dbReference type="Proteomes" id="UP000002985"/>
    </source>
</evidence>
<dbReference type="CDD" id="cd01038">
    <property type="entry name" value="Endonuclease_DUF559"/>
    <property type="match status" value="1"/>
</dbReference>
<reference evidence="2 3" key="1">
    <citation type="journal article" date="2012" name="FEBS Lett.">
        <title>Anammox organism KSU-1 expresses a NirK-type copper-containing nitrite reductase instead of a NirS-type with cytochrome cd1.</title>
        <authorList>
            <person name="Hira D."/>
            <person name="Toh H."/>
            <person name="Migita C.T."/>
            <person name="Okubo H."/>
            <person name="Nishiyama T."/>
            <person name="Hattori M."/>
            <person name="Furukawa K."/>
            <person name="Fujii T."/>
        </authorList>
    </citation>
    <scope>NUCLEOTIDE SEQUENCE [LARGE SCALE GENOMIC DNA]</scope>
</reference>
<dbReference type="InterPro" id="IPR011335">
    <property type="entry name" value="Restrct_endonuc-II-like"/>
</dbReference>
<dbReference type="SUPFAM" id="SSF52980">
    <property type="entry name" value="Restriction endonuclease-like"/>
    <property type="match status" value="1"/>
</dbReference>
<comment type="caution">
    <text evidence="2">The sequence shown here is derived from an EMBL/GenBank/DDBJ whole genome shotgun (WGS) entry which is preliminary data.</text>
</comment>
<keyword evidence="3" id="KW-1185">Reference proteome</keyword>
<dbReference type="eggNOG" id="COG2852">
    <property type="taxonomic scope" value="Bacteria"/>
</dbReference>
<dbReference type="Proteomes" id="UP000002985">
    <property type="component" value="Unassembled WGS sequence"/>
</dbReference>
<dbReference type="Pfam" id="PF04480">
    <property type="entry name" value="DUF559"/>
    <property type="match status" value="1"/>
</dbReference>
<feature type="domain" description="DUF559" evidence="1">
    <location>
        <begin position="8"/>
        <end position="112"/>
    </location>
</feature>
<evidence type="ECO:0000313" key="2">
    <source>
        <dbReference type="EMBL" id="GAB62954.1"/>
    </source>
</evidence>
<dbReference type="InterPro" id="IPR007569">
    <property type="entry name" value="DUF559"/>
</dbReference>